<dbReference type="InterPro" id="IPR029044">
    <property type="entry name" value="Nucleotide-diphossugar_trans"/>
</dbReference>
<name>A0A1A5YG14_9BACL</name>
<dbReference type="Proteomes" id="UP000092024">
    <property type="component" value="Unassembled WGS sequence"/>
</dbReference>
<evidence type="ECO:0000313" key="6">
    <source>
        <dbReference type="EMBL" id="OBR64340.1"/>
    </source>
</evidence>
<gene>
    <name evidence="6" type="ORF">A7K91_12555</name>
</gene>
<dbReference type="RefSeq" id="WP_068684905.1">
    <property type="nucleotide sequence ID" value="NZ_LYPA01000065.1"/>
</dbReference>
<keyword evidence="4" id="KW-0808">Transferase</keyword>
<evidence type="ECO:0000256" key="3">
    <source>
        <dbReference type="ARBA" id="ARBA00022676"/>
    </source>
</evidence>
<evidence type="ECO:0000313" key="7">
    <source>
        <dbReference type="Proteomes" id="UP000092024"/>
    </source>
</evidence>
<evidence type="ECO:0000259" key="5">
    <source>
        <dbReference type="Pfam" id="PF00535"/>
    </source>
</evidence>
<dbReference type="PANTHER" id="PTHR43179:SF12">
    <property type="entry name" value="GALACTOFURANOSYLTRANSFERASE GLFT2"/>
    <property type="match status" value="1"/>
</dbReference>
<comment type="pathway">
    <text evidence="1">Cell wall biogenesis; cell wall polysaccharide biosynthesis.</text>
</comment>
<dbReference type="PANTHER" id="PTHR43179">
    <property type="entry name" value="RHAMNOSYLTRANSFERASE WBBL"/>
    <property type="match status" value="1"/>
</dbReference>
<dbReference type="OrthoDB" id="9771846at2"/>
<protein>
    <recommendedName>
        <fullName evidence="5">Glycosyltransferase 2-like domain-containing protein</fullName>
    </recommendedName>
</protein>
<dbReference type="Gene3D" id="3.90.550.10">
    <property type="entry name" value="Spore Coat Polysaccharide Biosynthesis Protein SpsA, Chain A"/>
    <property type="match status" value="1"/>
</dbReference>
<evidence type="ECO:0000256" key="1">
    <source>
        <dbReference type="ARBA" id="ARBA00004776"/>
    </source>
</evidence>
<dbReference type="GO" id="GO:0016757">
    <property type="term" value="F:glycosyltransferase activity"/>
    <property type="evidence" value="ECO:0007669"/>
    <property type="project" value="UniProtKB-KW"/>
</dbReference>
<keyword evidence="3" id="KW-0328">Glycosyltransferase</keyword>
<proteinExistence type="inferred from homology"/>
<evidence type="ECO:0000256" key="4">
    <source>
        <dbReference type="ARBA" id="ARBA00022679"/>
    </source>
</evidence>
<dbReference type="STRING" id="1844972.A7K91_12555"/>
<dbReference type="Pfam" id="PF00535">
    <property type="entry name" value="Glycos_transf_2"/>
    <property type="match status" value="1"/>
</dbReference>
<dbReference type="AlphaFoldDB" id="A0A1A5YG14"/>
<reference evidence="6 7" key="1">
    <citation type="submission" date="2016-05" db="EMBL/GenBank/DDBJ databases">
        <title>Paenibacillus oryzae. sp. nov., isolated from the rice root.</title>
        <authorList>
            <person name="Zhang J."/>
            <person name="Zhang X."/>
        </authorList>
    </citation>
    <scope>NUCLEOTIDE SEQUENCE [LARGE SCALE GENOMIC DNA]</scope>
    <source>
        <strain evidence="6 7">1DrF-4</strain>
    </source>
</reference>
<evidence type="ECO:0000256" key="2">
    <source>
        <dbReference type="ARBA" id="ARBA00006739"/>
    </source>
</evidence>
<comment type="similarity">
    <text evidence="2">Belongs to the glycosyltransferase 2 family.</text>
</comment>
<comment type="caution">
    <text evidence="6">The sequence shown here is derived from an EMBL/GenBank/DDBJ whole genome shotgun (WGS) entry which is preliminary data.</text>
</comment>
<accession>A0A1A5YG14</accession>
<feature type="domain" description="Glycosyltransferase 2-like" evidence="5">
    <location>
        <begin position="5"/>
        <end position="124"/>
    </location>
</feature>
<sequence>MSTICVCIVTFNSSADIADCLAAVGRQSIPIQSIIIVDNASTDQTIEVVKACKATSLIPIILIENQINNGFAGGQNQAIGETNSDYVLVLNPDVRLQVDYIERLIHTLEINECAGSATGQLVFSHHPGMIDSTGLIMNFLRIAHDRGAGEPVDNWGETGEVFGVSGAASLYSRKLISDISIDGEFFDEQFFAYKEDVDVAWRAHRLGWKAYYNPEAKAMHARGWKKGSRGEIPLFVRQHSYMNRFFTLIKNESFGIHLVLRVPAIFFYEILKIGYILLREPELLKCMPVFWGRIPNMMFKRTLIQKQAKSRNEKKALQS</sequence>
<dbReference type="SUPFAM" id="SSF53448">
    <property type="entry name" value="Nucleotide-diphospho-sugar transferases"/>
    <property type="match status" value="1"/>
</dbReference>
<keyword evidence="7" id="KW-1185">Reference proteome</keyword>
<dbReference type="InterPro" id="IPR001173">
    <property type="entry name" value="Glyco_trans_2-like"/>
</dbReference>
<organism evidence="6 7">
    <name type="scientific">Paenibacillus oryzae</name>
    <dbReference type="NCBI Taxonomy" id="1844972"/>
    <lineage>
        <taxon>Bacteria</taxon>
        <taxon>Bacillati</taxon>
        <taxon>Bacillota</taxon>
        <taxon>Bacilli</taxon>
        <taxon>Bacillales</taxon>
        <taxon>Paenibacillaceae</taxon>
        <taxon>Paenibacillus</taxon>
    </lineage>
</organism>
<dbReference type="EMBL" id="LYPA01000065">
    <property type="protein sequence ID" value="OBR64340.1"/>
    <property type="molecule type" value="Genomic_DNA"/>
</dbReference>